<dbReference type="OrthoDB" id="2084566at2"/>
<dbReference type="AlphaFoldDB" id="A0A069D0J8"/>
<sequence length="696" mass="81859">MSEEYANQLFRLAAVLYADNNYEVTPKTIHRKIIESVLLESNSVECTVHQIIDFIHDNYNLLFEEEVIKEIVNNEQDRFLTDFRDGNLYVCLTQSRKQTLLSKIEARNIDYFIAEFHDKYSQLIGDVDARLLIHRFLYEIFSSNTSSFQKLINSKKGVTGLINLESTNYTEKEKEIINNFLFWDNADKNKAIFDISSYALEYCMLTNKNGVSSIHLTNLKNKSFYLDTNIIYRTLGINGEDRKKRSQTFLKKFNDAGEKLIISKSTDFEFKEGLKGHIDKISKYNTPRIKSIVYQEVKVQQDIYNFYHKWRIGKSNYNLDKFLAEVLSLYDNFKKEFKIETETLMPYDVERKNIKEVLDDYTSKISSFKANEGHETIGSATIDAENILWVEAKRGSNNQNIFDTKYFLISTDQGLRRWDYQRKDSVPTVLLPSQWLSILLRYLDRTDDDFKSFVNFLNLKNNEVLITSERLHIVLAGISEMTEDIIQQRTLLNNLIENKFNGVVHKGISNNEIFENAKNYAKHELEERVELLSVQNEKLIKEQEKISSDFEEHKAKVLEDINQLKDDKNGINSRLSEKEAENKVLKEKLIAKEVNEDFRKWQKQAYWLLLIGALLCFCIYLMFSNEDWEYNYPYKFIKYIDSFNSSARGAILLGLVLALLSGLWKIVAFSWKRLIDKDEKEKKRCNIKDEKMKKYK</sequence>
<accession>A0A069D0J8</accession>
<reference evidence="3 4" key="1">
    <citation type="journal article" date="2015" name="Microbes Environ.">
        <title>Distribution and evolution of nitrogen fixation genes in the phylum bacteroidetes.</title>
        <authorList>
            <person name="Inoue J."/>
            <person name="Oshima K."/>
            <person name="Suda W."/>
            <person name="Sakamoto M."/>
            <person name="Iino T."/>
            <person name="Noda S."/>
            <person name="Hongoh Y."/>
            <person name="Hattori M."/>
            <person name="Ohkuma M."/>
        </authorList>
    </citation>
    <scope>NUCLEOTIDE SEQUENCE [LARGE SCALE GENOMIC DNA]</scope>
    <source>
        <strain evidence="3 4">JCM 15093</strain>
    </source>
</reference>
<proteinExistence type="predicted"/>
<dbReference type="RefSeq" id="WP_024996339.1">
    <property type="nucleotide sequence ID" value="NZ_ATZI01000001.1"/>
</dbReference>
<keyword evidence="1" id="KW-0175">Coiled coil</keyword>
<evidence type="ECO:0000256" key="1">
    <source>
        <dbReference type="SAM" id="Coils"/>
    </source>
</evidence>
<dbReference type="Proteomes" id="UP000027601">
    <property type="component" value="Unassembled WGS sequence"/>
</dbReference>
<protein>
    <submittedName>
        <fullName evidence="3">Uncharacterized protein</fullName>
    </submittedName>
</protein>
<comment type="caution">
    <text evidence="3">The sequence shown here is derived from an EMBL/GenBank/DDBJ whole genome shotgun (WGS) entry which is preliminary data.</text>
</comment>
<dbReference type="EMBL" id="BAJS01000006">
    <property type="protein sequence ID" value="GAK36413.1"/>
    <property type="molecule type" value="Genomic_DNA"/>
</dbReference>
<gene>
    <name evidence="3" type="ORF">JCM15093_1575</name>
</gene>
<keyword evidence="2" id="KW-1133">Transmembrane helix</keyword>
<evidence type="ECO:0000256" key="2">
    <source>
        <dbReference type="SAM" id="Phobius"/>
    </source>
</evidence>
<feature type="transmembrane region" description="Helical" evidence="2">
    <location>
        <begin position="605"/>
        <end position="623"/>
    </location>
</feature>
<feature type="transmembrane region" description="Helical" evidence="2">
    <location>
        <begin position="650"/>
        <end position="671"/>
    </location>
</feature>
<organism evidence="3 4">
    <name type="scientific">Bacteroides graminisolvens DSM 19988 = JCM 15093</name>
    <dbReference type="NCBI Taxonomy" id="1121097"/>
    <lineage>
        <taxon>Bacteria</taxon>
        <taxon>Pseudomonadati</taxon>
        <taxon>Bacteroidota</taxon>
        <taxon>Bacteroidia</taxon>
        <taxon>Bacteroidales</taxon>
        <taxon>Bacteroidaceae</taxon>
        <taxon>Bacteroides</taxon>
    </lineage>
</organism>
<evidence type="ECO:0000313" key="3">
    <source>
        <dbReference type="EMBL" id="GAK36413.1"/>
    </source>
</evidence>
<keyword evidence="2" id="KW-0812">Transmembrane</keyword>
<evidence type="ECO:0000313" key="4">
    <source>
        <dbReference type="Proteomes" id="UP000027601"/>
    </source>
</evidence>
<feature type="coiled-coil region" evidence="1">
    <location>
        <begin position="522"/>
        <end position="595"/>
    </location>
</feature>
<keyword evidence="2" id="KW-0472">Membrane</keyword>
<name>A0A069D0J8_9BACE</name>
<dbReference type="eggNOG" id="ENOG502ZZSI">
    <property type="taxonomic scope" value="Bacteria"/>
</dbReference>
<keyword evidence="4" id="KW-1185">Reference proteome</keyword>